<feature type="domain" description="PA14" evidence="2">
    <location>
        <begin position="56"/>
        <end position="219"/>
    </location>
</feature>
<comment type="caution">
    <text evidence="3">The sequence shown here is derived from an EMBL/GenBank/DDBJ whole genome shotgun (WGS) entry which is preliminary data.</text>
</comment>
<sequence>MKSTLQSLCTLLLASLPLSAAILPIELCPSCPKPKHCSNRGWDWGYYANPLHNDGENYPGFRADVYKTRNPLYSAVTPWIGGHLGAAEANPSTSPFYGSPVELNSTYFALNHRAYLYACEGGTWQFDVSFVDDVVFAWIGESAFEGWTDANADAKAVWTFAGTPGTHYGSASVRKELEGNKFHPLRIVFGDGQGGGLFNLTITSPSGVIVHRSGQDSDWIVRYSCGLDNSAPRFPEFGSET</sequence>
<dbReference type="InterPro" id="IPR037524">
    <property type="entry name" value="PA14/GLEYA"/>
</dbReference>
<gene>
    <name evidence="3" type="ORF">Daesc_010054</name>
</gene>
<evidence type="ECO:0000313" key="3">
    <source>
        <dbReference type="EMBL" id="KAK6948289.1"/>
    </source>
</evidence>
<dbReference type="InterPro" id="IPR018871">
    <property type="entry name" value="GLEYA_adhesin_domain"/>
</dbReference>
<dbReference type="Proteomes" id="UP001369815">
    <property type="component" value="Unassembled WGS sequence"/>
</dbReference>
<reference evidence="3 4" key="1">
    <citation type="journal article" date="2024" name="Front Chem Biol">
        <title>Unveiling the potential of Daldinia eschscholtzii MFLUCC 19-0629 through bioactivity and bioinformatics studies for enhanced sustainable agriculture production.</title>
        <authorList>
            <person name="Brooks S."/>
            <person name="Weaver J.A."/>
            <person name="Klomchit A."/>
            <person name="Alharthi S.A."/>
            <person name="Onlamun T."/>
            <person name="Nurani R."/>
            <person name="Vong T.K."/>
            <person name="Alberti F."/>
            <person name="Greco C."/>
        </authorList>
    </citation>
    <scope>NUCLEOTIDE SEQUENCE [LARGE SCALE GENOMIC DNA]</scope>
    <source>
        <strain evidence="3">MFLUCC 19-0629</strain>
    </source>
</reference>
<protein>
    <recommendedName>
        <fullName evidence="2">PA14 domain-containing protein</fullName>
    </recommendedName>
</protein>
<dbReference type="EMBL" id="JBANMG010000010">
    <property type="protein sequence ID" value="KAK6948289.1"/>
    <property type="molecule type" value="Genomic_DNA"/>
</dbReference>
<evidence type="ECO:0000256" key="1">
    <source>
        <dbReference type="SAM" id="SignalP"/>
    </source>
</evidence>
<dbReference type="PROSITE" id="PS51820">
    <property type="entry name" value="PA14"/>
    <property type="match status" value="1"/>
</dbReference>
<dbReference type="AlphaFoldDB" id="A0AAX6M6Q0"/>
<dbReference type="Pfam" id="PF10528">
    <property type="entry name" value="GLEYA"/>
    <property type="match status" value="1"/>
</dbReference>
<keyword evidence="1" id="KW-0732">Signal</keyword>
<evidence type="ECO:0000259" key="2">
    <source>
        <dbReference type="PROSITE" id="PS51820"/>
    </source>
</evidence>
<keyword evidence="4" id="KW-1185">Reference proteome</keyword>
<accession>A0AAX6M6Q0</accession>
<proteinExistence type="predicted"/>
<dbReference type="Gene3D" id="2.60.120.1560">
    <property type="match status" value="1"/>
</dbReference>
<organism evidence="3 4">
    <name type="scientific">Daldinia eschscholtzii</name>
    <dbReference type="NCBI Taxonomy" id="292717"/>
    <lineage>
        <taxon>Eukaryota</taxon>
        <taxon>Fungi</taxon>
        <taxon>Dikarya</taxon>
        <taxon>Ascomycota</taxon>
        <taxon>Pezizomycotina</taxon>
        <taxon>Sordariomycetes</taxon>
        <taxon>Xylariomycetidae</taxon>
        <taxon>Xylariales</taxon>
        <taxon>Hypoxylaceae</taxon>
        <taxon>Daldinia</taxon>
    </lineage>
</organism>
<feature type="signal peptide" evidence="1">
    <location>
        <begin position="1"/>
        <end position="21"/>
    </location>
</feature>
<name>A0AAX6M6Q0_9PEZI</name>
<evidence type="ECO:0000313" key="4">
    <source>
        <dbReference type="Proteomes" id="UP001369815"/>
    </source>
</evidence>
<feature type="chain" id="PRO_5043410806" description="PA14 domain-containing protein" evidence="1">
    <location>
        <begin position="22"/>
        <end position="241"/>
    </location>
</feature>